<evidence type="ECO:0000259" key="16">
    <source>
        <dbReference type="PROSITE" id="PS50097"/>
    </source>
</evidence>
<feature type="domain" description="BTB" evidence="16">
    <location>
        <begin position="24"/>
        <end position="87"/>
    </location>
</feature>
<dbReference type="Pfam" id="PF12874">
    <property type="entry name" value="zf-met"/>
    <property type="match status" value="1"/>
</dbReference>
<feature type="domain" description="C2H2-type" evidence="17">
    <location>
        <begin position="1023"/>
        <end position="1046"/>
    </location>
</feature>
<feature type="domain" description="C2H2-type" evidence="17">
    <location>
        <begin position="894"/>
        <end position="916"/>
    </location>
</feature>
<dbReference type="Gene3D" id="3.30.160.60">
    <property type="entry name" value="Classic Zinc Finger"/>
    <property type="match status" value="10"/>
</dbReference>
<dbReference type="PROSITE" id="PS00028">
    <property type="entry name" value="ZINC_FINGER_C2H2_1"/>
    <property type="match status" value="10"/>
</dbReference>
<feature type="domain" description="C2H2-type" evidence="17">
    <location>
        <begin position="934"/>
        <end position="962"/>
    </location>
</feature>
<dbReference type="PANTHER" id="PTHR24394:SF0">
    <property type="entry name" value="ZINC FINGER AND BTB DOMAIN-CONTAINING PROTEIN 40"/>
    <property type="match status" value="1"/>
</dbReference>
<dbReference type="InterPro" id="IPR000210">
    <property type="entry name" value="BTB/POZ_dom"/>
</dbReference>
<feature type="domain" description="C2H2-type" evidence="17">
    <location>
        <begin position="752"/>
        <end position="780"/>
    </location>
</feature>
<dbReference type="PROSITE" id="PS50097">
    <property type="entry name" value="BTB"/>
    <property type="match status" value="1"/>
</dbReference>
<evidence type="ECO:0000256" key="14">
    <source>
        <dbReference type="PROSITE-ProRule" id="PRU00042"/>
    </source>
</evidence>
<evidence type="ECO:0000256" key="13">
    <source>
        <dbReference type="ARBA" id="ARBA00023242"/>
    </source>
</evidence>
<evidence type="ECO:0000313" key="18">
    <source>
        <dbReference type="Ensembl" id="ENSCATP00000015583.1"/>
    </source>
</evidence>
<organism evidence="18 19">
    <name type="scientific">Cercocebus atys</name>
    <name type="common">Sooty mangabey</name>
    <name type="synonym">Cercocebus torquatus atys</name>
    <dbReference type="NCBI Taxonomy" id="9531"/>
    <lineage>
        <taxon>Eukaryota</taxon>
        <taxon>Metazoa</taxon>
        <taxon>Chordata</taxon>
        <taxon>Craniata</taxon>
        <taxon>Vertebrata</taxon>
        <taxon>Euteleostomi</taxon>
        <taxon>Mammalia</taxon>
        <taxon>Eutheria</taxon>
        <taxon>Euarchontoglires</taxon>
        <taxon>Primates</taxon>
        <taxon>Haplorrhini</taxon>
        <taxon>Catarrhini</taxon>
        <taxon>Cercopithecidae</taxon>
        <taxon>Cercopithecinae</taxon>
        <taxon>Cercocebus</taxon>
    </lineage>
</organism>
<feature type="domain" description="C2H2-type" evidence="17">
    <location>
        <begin position="695"/>
        <end position="723"/>
    </location>
</feature>
<dbReference type="FunFam" id="3.30.160.60:FF:000909">
    <property type="entry name" value="zinc finger and BTB domain-containing protein 40"/>
    <property type="match status" value="1"/>
</dbReference>
<comment type="function">
    <text evidence="1">May be involved in transcriptional regulation.</text>
</comment>
<evidence type="ECO:0000256" key="2">
    <source>
        <dbReference type="ARBA" id="ARBA00004123"/>
    </source>
</evidence>
<feature type="region of interest" description="Disordered" evidence="15">
    <location>
        <begin position="130"/>
        <end position="171"/>
    </location>
</feature>
<feature type="domain" description="C2H2-type" evidence="17">
    <location>
        <begin position="809"/>
        <end position="837"/>
    </location>
</feature>
<comment type="subcellular location">
    <subcellularLocation>
        <location evidence="2">Nucleus</location>
    </subcellularLocation>
</comment>
<dbReference type="FunFam" id="3.30.160.60:FF:001640">
    <property type="entry name" value="Zinc finger and BTB domain containing 40"/>
    <property type="match status" value="1"/>
</dbReference>
<feature type="domain" description="C2H2-type" evidence="17">
    <location>
        <begin position="963"/>
        <end position="991"/>
    </location>
</feature>
<evidence type="ECO:0000313" key="19">
    <source>
        <dbReference type="Proteomes" id="UP000233060"/>
    </source>
</evidence>
<feature type="domain" description="C2H2-type" evidence="17">
    <location>
        <begin position="866"/>
        <end position="893"/>
    </location>
</feature>
<keyword evidence="19" id="KW-1185">Reference proteome</keyword>
<evidence type="ECO:0000256" key="3">
    <source>
        <dbReference type="ARBA" id="ARBA00006991"/>
    </source>
</evidence>
<evidence type="ECO:0000256" key="15">
    <source>
        <dbReference type="SAM" id="MobiDB-lite"/>
    </source>
</evidence>
<dbReference type="InterPro" id="IPR036236">
    <property type="entry name" value="Znf_C2H2_sf"/>
</dbReference>
<dbReference type="InterPro" id="IPR030404">
    <property type="entry name" value="ZBTB40_BTB_POZ_dom"/>
</dbReference>
<feature type="region of interest" description="Disordered" evidence="15">
    <location>
        <begin position="667"/>
        <end position="690"/>
    </location>
</feature>
<proteinExistence type="inferred from homology"/>
<dbReference type="Gene3D" id="3.30.710.10">
    <property type="entry name" value="Potassium Channel Kv1.1, Chain A"/>
    <property type="match status" value="1"/>
</dbReference>
<keyword evidence="5" id="KW-0479">Metal-binding</keyword>
<dbReference type="FunFam" id="3.30.160.60:FF:000696">
    <property type="entry name" value="Zinc finger and BTB domain containing 40"/>
    <property type="match status" value="1"/>
</dbReference>
<keyword evidence="8" id="KW-0862">Zinc</keyword>
<dbReference type="SUPFAM" id="SSF57667">
    <property type="entry name" value="beta-beta-alpha zinc fingers"/>
    <property type="match status" value="6"/>
</dbReference>
<evidence type="ECO:0000256" key="12">
    <source>
        <dbReference type="ARBA" id="ARBA00023163"/>
    </source>
</evidence>
<dbReference type="FunFam" id="3.30.710.10:FF:000058">
    <property type="entry name" value="Zinc finger and BTB domain containing 40"/>
    <property type="match status" value="1"/>
</dbReference>
<dbReference type="AlphaFoldDB" id="A0A2K5LRM3"/>
<evidence type="ECO:0000256" key="6">
    <source>
        <dbReference type="ARBA" id="ARBA00022737"/>
    </source>
</evidence>
<keyword evidence="7 14" id="KW-0863">Zinc-finger</keyword>
<dbReference type="CDD" id="cd18225">
    <property type="entry name" value="BTB_POZ_ZBTB40"/>
    <property type="match status" value="1"/>
</dbReference>
<feature type="domain" description="C2H2-type" evidence="17">
    <location>
        <begin position="724"/>
        <end position="751"/>
    </location>
</feature>
<evidence type="ECO:0000256" key="8">
    <source>
        <dbReference type="ARBA" id="ARBA00022833"/>
    </source>
</evidence>
<dbReference type="GeneTree" id="ENSGT00930000151052"/>
<keyword evidence="12" id="KW-0804">Transcription</keyword>
<evidence type="ECO:0000256" key="1">
    <source>
        <dbReference type="ARBA" id="ARBA00003767"/>
    </source>
</evidence>
<accession>A0A2K5LRM3</accession>
<gene>
    <name evidence="18" type="primary">ZBTB40</name>
</gene>
<dbReference type="Ensembl" id="ENSCATT00000039737.1">
    <property type="protein sequence ID" value="ENSCATP00000015583.1"/>
    <property type="gene ID" value="ENSCATG00000031739.1"/>
</dbReference>
<name>A0A2K5LRM3_CERAT</name>
<dbReference type="InterPro" id="IPR013087">
    <property type="entry name" value="Znf_C2H2_type"/>
</dbReference>
<dbReference type="FunFam" id="3.30.160.60:FF:000645">
    <property type="entry name" value="Zinc finger and BTB domain containing 40"/>
    <property type="match status" value="1"/>
</dbReference>
<feature type="domain" description="C2H2-type" evidence="17">
    <location>
        <begin position="781"/>
        <end position="808"/>
    </location>
</feature>
<protein>
    <submittedName>
        <fullName evidence="18">Zinc finger and BTB domain containing 40</fullName>
    </submittedName>
</protein>
<dbReference type="SMART" id="SM00225">
    <property type="entry name" value="BTB"/>
    <property type="match status" value="1"/>
</dbReference>
<dbReference type="FunFam" id="3.30.160.60:FF:001792">
    <property type="entry name" value="Zinc finger and BTB domain-containing 40"/>
    <property type="match status" value="1"/>
</dbReference>
<dbReference type="OMA" id="CHLLCSI"/>
<feature type="domain" description="C2H2-type" evidence="17">
    <location>
        <begin position="838"/>
        <end position="866"/>
    </location>
</feature>
<dbReference type="SMART" id="SM00355">
    <property type="entry name" value="ZnF_C2H2"/>
    <property type="match status" value="14"/>
</dbReference>
<dbReference type="GO" id="GO:0008270">
    <property type="term" value="F:zinc ion binding"/>
    <property type="evidence" value="ECO:0007669"/>
    <property type="project" value="UniProtKB-KW"/>
</dbReference>
<evidence type="ECO:0000256" key="9">
    <source>
        <dbReference type="ARBA" id="ARBA00022843"/>
    </source>
</evidence>
<dbReference type="Pfam" id="PF00096">
    <property type="entry name" value="zf-C2H2"/>
    <property type="match status" value="4"/>
</dbReference>
<dbReference type="GO" id="GO:0003677">
    <property type="term" value="F:DNA binding"/>
    <property type="evidence" value="ECO:0007669"/>
    <property type="project" value="UniProtKB-KW"/>
</dbReference>
<dbReference type="GO" id="GO:0005634">
    <property type="term" value="C:nucleus"/>
    <property type="evidence" value="ECO:0007669"/>
    <property type="project" value="UniProtKB-SubCell"/>
</dbReference>
<dbReference type="Bgee" id="ENSCATG00000031739">
    <property type="expression patterns" value="Expressed in bone marrow and 12 other cell types or tissues"/>
</dbReference>
<feature type="compositionally biased region" description="Polar residues" evidence="15">
    <location>
        <begin position="593"/>
        <end position="602"/>
    </location>
</feature>
<feature type="region of interest" description="Disordered" evidence="15">
    <location>
        <begin position="186"/>
        <end position="217"/>
    </location>
</feature>
<feature type="region of interest" description="Disordered" evidence="15">
    <location>
        <begin position="574"/>
        <end position="616"/>
    </location>
</feature>
<reference evidence="18" key="2">
    <citation type="submission" date="2025-09" db="UniProtKB">
        <authorList>
            <consortium name="Ensembl"/>
        </authorList>
    </citation>
    <scope>IDENTIFICATION</scope>
</reference>
<evidence type="ECO:0000256" key="4">
    <source>
        <dbReference type="ARBA" id="ARBA00022499"/>
    </source>
</evidence>
<dbReference type="PROSITE" id="PS50157">
    <property type="entry name" value="ZINC_FINGER_C2H2_2"/>
    <property type="match status" value="11"/>
</dbReference>
<comment type="similarity">
    <text evidence="3">Belongs to the krueppel C2H2-type zinc-finger protein family.</text>
</comment>
<keyword evidence="11" id="KW-0238">DNA-binding</keyword>
<evidence type="ECO:0000256" key="10">
    <source>
        <dbReference type="ARBA" id="ARBA00023015"/>
    </source>
</evidence>
<keyword evidence="10" id="KW-0805">Transcription regulation</keyword>
<evidence type="ECO:0000256" key="7">
    <source>
        <dbReference type="ARBA" id="ARBA00022771"/>
    </source>
</evidence>
<dbReference type="FunFam" id="3.30.160.60:FF:000954">
    <property type="entry name" value="Zinc finger and BTB domain containing 40"/>
    <property type="match status" value="1"/>
</dbReference>
<dbReference type="Proteomes" id="UP000233060">
    <property type="component" value="Unassembled WGS sequence"/>
</dbReference>
<feature type="compositionally biased region" description="Basic and acidic residues" evidence="15">
    <location>
        <begin position="574"/>
        <end position="591"/>
    </location>
</feature>
<dbReference type="FunFam" id="3.30.160.60:FF:001061">
    <property type="entry name" value="zinc finger and BTB domain-containing protein 40"/>
    <property type="match status" value="1"/>
</dbReference>
<dbReference type="SUPFAM" id="SSF54695">
    <property type="entry name" value="POZ domain"/>
    <property type="match status" value="1"/>
</dbReference>
<dbReference type="FunFam" id="3.30.160.60:FF:001143">
    <property type="entry name" value="zinc finger and BTB domain-containing protein 40"/>
    <property type="match status" value="1"/>
</dbReference>
<keyword evidence="4" id="KW-1017">Isopeptide bond</keyword>
<evidence type="ECO:0000259" key="17">
    <source>
        <dbReference type="PROSITE" id="PS50157"/>
    </source>
</evidence>
<evidence type="ECO:0000256" key="11">
    <source>
        <dbReference type="ARBA" id="ARBA00023125"/>
    </source>
</evidence>
<dbReference type="PANTHER" id="PTHR24394">
    <property type="entry name" value="ZINC FINGER PROTEIN"/>
    <property type="match status" value="1"/>
</dbReference>
<dbReference type="FunFam" id="3.30.160.60:FF:001154">
    <property type="entry name" value="zinc finger and BTB domain-containing protein 40"/>
    <property type="match status" value="1"/>
</dbReference>
<dbReference type="InterPro" id="IPR011333">
    <property type="entry name" value="SKP1/BTB/POZ_sf"/>
</dbReference>
<keyword evidence="6" id="KW-0677">Repeat</keyword>
<sequence>MELPNYSRQLLQQLYTLCKEQQFCDCTISIGTIYFRAHKLVLAAASLLFKTLLDNTDTISIDASVVSPEEFALLLEMMYTGKLPVGKHNFSKIISLADSLQMFDVAVSCKNLLTSLVNCSVQGQVVRDVSAPSSETSTKEPEKPQVEILSSEGAGEPHSSPELSATPGGPVKAETEEAVLAVSQEMSVNSRTAQESQRNAETPVETPNTAEDCSPSPVVQTFSEAKETSTEPACERKHYQLNFLLENEGIFSDALIVTQDVLKKLEVCSEIKGPQKEVILNCCEGRTPKETIENLLHRMTEEKTLTAESLVKLLQAVKMTFPNLGLLLEKLQKLATLPGATVQPSPDDYGTELLRRYHENLSEIFTDNQILLKMISHMTSLAPGEREVMEKLVKRDSGSGGFNSLISAVLEKQTLSATAVWQLLLVVQETKTCPLDLLMEEIRREPGADAFFRAVTTPERATLETILKHNHLILEAIQQKTECKLFTSEEEHLAETVKEILSISSETASPEASLRAVLSRAVEKSVSAIEICHLLCSVHKSFPGLQPVMQELAYLGVLTKEDGEKETWRVSNKFHLEANNKEDEKAAKEDSQPGEQNDQGETGSLPGRQEKEISASPDPAKKSFVCKACDKSFHFYCRLKVHMKRCRVAKSKQVQCKECRETKDSKKELDKHQLEAHGAGAEPDAPKKKKKRLPVTCDLCGREFAHASGMQYHKLTEHFDEKPFSCEECGAKFAANSTLKNHLRLHTGDRPFMCKHCLMTFTQASALAYHTKKKHSEGKMYACQYCDAVFAQSIELSRHVRTHTGDKPYVCRDCGKGFRQANGLSIHLHTFHNIEDPYDCKKCRMSFPTLQDHRKHIHEVHSKEYHPCPTCGKIFSAPSMLERHMVTHVGGKPFSCGICNKAYQQLSGLWYHNRTHHPDVFAAQNHRSSKFSSLQCSSCDKTFPNTIEHKKHIKAEHADMKFHECDQCKELFPTPALLQVHVKCQHSGSQPFRCLYCAATFRFPGALQHHVTTEHFKQSETTFPCELCGELFTSQAQLDSHLESEHPKVMSTETQAAASQMVQVIQTPEPVAPTEQVITLEETQLAGSQVFVTLPDSQASQASSELVAVTVEDLLDGTVTLICGEAK</sequence>
<dbReference type="FunFam" id="3.30.160.60:FF:000917">
    <property type="entry name" value="Zinc finger and BTB domain containing 40"/>
    <property type="match status" value="1"/>
</dbReference>
<reference evidence="18" key="1">
    <citation type="submission" date="2025-08" db="UniProtKB">
        <authorList>
            <consortium name="Ensembl"/>
        </authorList>
    </citation>
    <scope>IDENTIFICATION</scope>
</reference>
<keyword evidence="13" id="KW-0539">Nucleus</keyword>
<dbReference type="GO" id="GO:0000981">
    <property type="term" value="F:DNA-binding transcription factor activity, RNA polymerase II-specific"/>
    <property type="evidence" value="ECO:0007669"/>
    <property type="project" value="TreeGrafter"/>
</dbReference>
<evidence type="ECO:0000256" key="5">
    <source>
        <dbReference type="ARBA" id="ARBA00022723"/>
    </source>
</evidence>
<keyword evidence="9" id="KW-0832">Ubl conjugation</keyword>
<dbReference type="Pfam" id="PF00651">
    <property type="entry name" value="BTB"/>
    <property type="match status" value="1"/>
</dbReference>